<name>A0AAW2UBQ3_SESRA</name>
<dbReference type="InterPro" id="IPR027443">
    <property type="entry name" value="IPNS-like_sf"/>
</dbReference>
<dbReference type="EMBL" id="JACGWJ010000006">
    <property type="protein sequence ID" value="KAL0414335.1"/>
    <property type="molecule type" value="Genomic_DNA"/>
</dbReference>
<sequence>MAGGINVSAGDQQYDRMEMLKAFDQTEAGVKGLIDSGLTKIPKIFVRPSEDVAQELTYKNIQVQVPMIDLSGILDIDGRKKIIEQVRIASETWGFFQVVTMGFLQLFLME</sequence>
<dbReference type="GO" id="GO:0016706">
    <property type="term" value="F:2-oxoglutarate-dependent dioxygenase activity"/>
    <property type="evidence" value="ECO:0007669"/>
    <property type="project" value="UniProtKB-ARBA"/>
</dbReference>
<evidence type="ECO:0000313" key="4">
    <source>
        <dbReference type="EMBL" id="KAL0414335.1"/>
    </source>
</evidence>
<reference evidence="4" key="1">
    <citation type="submission" date="2020-06" db="EMBL/GenBank/DDBJ databases">
        <authorList>
            <person name="Li T."/>
            <person name="Hu X."/>
            <person name="Zhang T."/>
            <person name="Song X."/>
            <person name="Zhang H."/>
            <person name="Dai N."/>
            <person name="Sheng W."/>
            <person name="Hou X."/>
            <person name="Wei L."/>
        </authorList>
    </citation>
    <scope>NUCLEOTIDE SEQUENCE</scope>
    <source>
        <strain evidence="4">G02</strain>
        <tissue evidence="4">Leaf</tissue>
    </source>
</reference>
<reference evidence="4" key="2">
    <citation type="journal article" date="2024" name="Plant">
        <title>Genomic evolution and insights into agronomic trait innovations of Sesamum species.</title>
        <authorList>
            <person name="Miao H."/>
            <person name="Wang L."/>
            <person name="Qu L."/>
            <person name="Liu H."/>
            <person name="Sun Y."/>
            <person name="Le M."/>
            <person name="Wang Q."/>
            <person name="Wei S."/>
            <person name="Zheng Y."/>
            <person name="Lin W."/>
            <person name="Duan Y."/>
            <person name="Cao H."/>
            <person name="Xiong S."/>
            <person name="Wang X."/>
            <person name="Wei L."/>
            <person name="Li C."/>
            <person name="Ma Q."/>
            <person name="Ju M."/>
            <person name="Zhao R."/>
            <person name="Li G."/>
            <person name="Mu C."/>
            <person name="Tian Q."/>
            <person name="Mei H."/>
            <person name="Zhang T."/>
            <person name="Gao T."/>
            <person name="Zhang H."/>
        </authorList>
    </citation>
    <scope>NUCLEOTIDE SEQUENCE</scope>
    <source>
        <strain evidence="4">G02</strain>
    </source>
</reference>
<comment type="caution">
    <text evidence="4">The sequence shown here is derived from an EMBL/GenBank/DDBJ whole genome shotgun (WGS) entry which is preliminary data.</text>
</comment>
<dbReference type="GO" id="GO:0046872">
    <property type="term" value="F:metal ion binding"/>
    <property type="evidence" value="ECO:0007669"/>
    <property type="project" value="UniProtKB-KW"/>
</dbReference>
<feature type="domain" description="Non-haem dioxygenase N-terminal" evidence="3">
    <location>
        <begin position="65"/>
        <end position="102"/>
    </location>
</feature>
<proteinExistence type="predicted"/>
<keyword evidence="1" id="KW-0479">Metal-binding</keyword>
<accession>A0AAW2UBQ3</accession>
<dbReference type="Pfam" id="PF14226">
    <property type="entry name" value="DIOX_N"/>
    <property type="match status" value="1"/>
</dbReference>
<protein>
    <submittedName>
        <fullName evidence="4">1-aminocyclopropane-1-carboxylate oxidase</fullName>
    </submittedName>
</protein>
<gene>
    <name evidence="4" type="ORF">Sradi_1635200</name>
</gene>
<organism evidence="4">
    <name type="scientific">Sesamum radiatum</name>
    <name type="common">Black benniseed</name>
    <dbReference type="NCBI Taxonomy" id="300843"/>
    <lineage>
        <taxon>Eukaryota</taxon>
        <taxon>Viridiplantae</taxon>
        <taxon>Streptophyta</taxon>
        <taxon>Embryophyta</taxon>
        <taxon>Tracheophyta</taxon>
        <taxon>Spermatophyta</taxon>
        <taxon>Magnoliopsida</taxon>
        <taxon>eudicotyledons</taxon>
        <taxon>Gunneridae</taxon>
        <taxon>Pentapetalae</taxon>
        <taxon>asterids</taxon>
        <taxon>lamiids</taxon>
        <taxon>Lamiales</taxon>
        <taxon>Pedaliaceae</taxon>
        <taxon>Sesamum</taxon>
    </lineage>
</organism>
<dbReference type="AlphaFoldDB" id="A0AAW2UBQ3"/>
<evidence type="ECO:0000256" key="1">
    <source>
        <dbReference type="ARBA" id="ARBA00022723"/>
    </source>
</evidence>
<evidence type="ECO:0000259" key="3">
    <source>
        <dbReference type="Pfam" id="PF14226"/>
    </source>
</evidence>
<keyword evidence="2" id="KW-0408">Iron</keyword>
<dbReference type="InterPro" id="IPR026992">
    <property type="entry name" value="DIOX_N"/>
</dbReference>
<evidence type="ECO:0000256" key="2">
    <source>
        <dbReference type="ARBA" id="ARBA00023004"/>
    </source>
</evidence>
<dbReference type="Gene3D" id="2.60.120.330">
    <property type="entry name" value="B-lactam Antibiotic, Isopenicillin N Synthase, Chain"/>
    <property type="match status" value="1"/>
</dbReference>
<dbReference type="SUPFAM" id="SSF51197">
    <property type="entry name" value="Clavaminate synthase-like"/>
    <property type="match status" value="1"/>
</dbReference>